<accession>A0ABU1V801</accession>
<reference evidence="1 2" key="1">
    <citation type="submission" date="2023-07" db="EMBL/GenBank/DDBJ databases">
        <title>Sorghum-associated microbial communities from plants grown in Nebraska, USA.</title>
        <authorList>
            <person name="Schachtman D."/>
        </authorList>
    </citation>
    <scope>NUCLEOTIDE SEQUENCE [LARGE SCALE GENOMIC DNA]</scope>
    <source>
        <strain evidence="1 2">BE240</strain>
    </source>
</reference>
<proteinExistence type="predicted"/>
<name>A0ABU1V801_9BURK</name>
<dbReference type="RefSeq" id="WP_204732558.1">
    <property type="nucleotide sequence ID" value="NZ_JAVDWE010000002.1"/>
</dbReference>
<protein>
    <submittedName>
        <fullName evidence="1">Uncharacterized protein</fullName>
    </submittedName>
</protein>
<sequence length="304" mass="32058">MLPASAQDAAVFSDPDKQLAVNGQLKIPQKAIYLPVTQVKWMLHGKFSARGGVFRGAISSKEVVSDVDQVRVRKIAQALHDDLAAQFKAAGWTVNTRQELGTNVPNYTPATPNKDAGYPIDNVTSGALKVSYAVLAPEGMPTLMLSGMTGTAGMGGLQGFGAMAGMAALAGVNNESFRYARANPGVTMLVDYGFATAALGETESRMLGTEAAPTLVLTGGYMAYTADSQSRVNIKEGIEVATGIGTLEQLDRTSTGTNVLRYLSGMSTIDKTNYVLIPDWDKVEAEALRAGKAFNAQIVAKLNG</sequence>
<organism evidence="1 2">
    <name type="scientific">Hydrogenophaga laconesensis</name>
    <dbReference type="NCBI Taxonomy" id="1805971"/>
    <lineage>
        <taxon>Bacteria</taxon>
        <taxon>Pseudomonadati</taxon>
        <taxon>Pseudomonadota</taxon>
        <taxon>Betaproteobacteria</taxon>
        <taxon>Burkholderiales</taxon>
        <taxon>Comamonadaceae</taxon>
        <taxon>Hydrogenophaga</taxon>
    </lineage>
</organism>
<comment type="caution">
    <text evidence="1">The sequence shown here is derived from an EMBL/GenBank/DDBJ whole genome shotgun (WGS) entry which is preliminary data.</text>
</comment>
<dbReference type="EMBL" id="JAVDWE010000002">
    <property type="protein sequence ID" value="MDR7093591.1"/>
    <property type="molecule type" value="Genomic_DNA"/>
</dbReference>
<gene>
    <name evidence="1" type="ORF">J2X09_001323</name>
</gene>
<keyword evidence="2" id="KW-1185">Reference proteome</keyword>
<dbReference type="Proteomes" id="UP001265550">
    <property type="component" value="Unassembled WGS sequence"/>
</dbReference>
<evidence type="ECO:0000313" key="1">
    <source>
        <dbReference type="EMBL" id="MDR7093591.1"/>
    </source>
</evidence>
<evidence type="ECO:0000313" key="2">
    <source>
        <dbReference type="Proteomes" id="UP001265550"/>
    </source>
</evidence>